<dbReference type="RefSeq" id="WP_189403638.1">
    <property type="nucleotide sequence ID" value="NZ_BMXP01000001.1"/>
</dbReference>
<evidence type="ECO:0008006" key="3">
    <source>
        <dbReference type="Google" id="ProtNLM"/>
    </source>
</evidence>
<dbReference type="SUPFAM" id="SSF48613">
    <property type="entry name" value="Heme oxygenase-like"/>
    <property type="match status" value="1"/>
</dbReference>
<dbReference type="CDD" id="cd19166">
    <property type="entry name" value="HemeO-bac"/>
    <property type="match status" value="1"/>
</dbReference>
<protein>
    <recommendedName>
        <fullName evidence="3">Heme oxygenase</fullName>
    </recommendedName>
</protein>
<accession>A0A918MVM8</accession>
<proteinExistence type="predicted"/>
<dbReference type="Gene3D" id="1.20.910.10">
    <property type="entry name" value="Heme oxygenase-like"/>
    <property type="match status" value="1"/>
</dbReference>
<dbReference type="InterPro" id="IPR016084">
    <property type="entry name" value="Haem_Oase-like_multi-hlx"/>
</dbReference>
<evidence type="ECO:0000313" key="2">
    <source>
        <dbReference type="Proteomes" id="UP000631300"/>
    </source>
</evidence>
<dbReference type="Proteomes" id="UP000631300">
    <property type="component" value="Unassembled WGS sequence"/>
</dbReference>
<dbReference type="EMBL" id="BMXP01000001">
    <property type="protein sequence ID" value="GGW76517.1"/>
    <property type="molecule type" value="Genomic_DNA"/>
</dbReference>
<organism evidence="1 2">
    <name type="scientific">Alteromonas halophila</name>
    <dbReference type="NCBI Taxonomy" id="516698"/>
    <lineage>
        <taxon>Bacteria</taxon>
        <taxon>Pseudomonadati</taxon>
        <taxon>Pseudomonadota</taxon>
        <taxon>Gammaproteobacteria</taxon>
        <taxon>Alteromonadales</taxon>
        <taxon>Alteromonadaceae</taxon>
        <taxon>Alteromonas/Salinimonas group</taxon>
        <taxon>Alteromonas</taxon>
    </lineage>
</organism>
<name>A0A918MVM8_9ALTE</name>
<evidence type="ECO:0000313" key="1">
    <source>
        <dbReference type="EMBL" id="GGW76517.1"/>
    </source>
</evidence>
<dbReference type="AlphaFoldDB" id="A0A918MVM8"/>
<reference evidence="1" key="2">
    <citation type="submission" date="2020-09" db="EMBL/GenBank/DDBJ databases">
        <authorList>
            <person name="Sun Q."/>
            <person name="Kim S."/>
        </authorList>
    </citation>
    <scope>NUCLEOTIDE SEQUENCE</scope>
    <source>
        <strain evidence="1">KCTC 22164</strain>
    </source>
</reference>
<comment type="caution">
    <text evidence="1">The sequence shown here is derived from an EMBL/GenBank/DDBJ whole genome shotgun (WGS) entry which is preliminary data.</text>
</comment>
<reference evidence="1" key="1">
    <citation type="journal article" date="2014" name="Int. J. Syst. Evol. Microbiol.">
        <title>Complete genome sequence of Corynebacterium casei LMG S-19264T (=DSM 44701T), isolated from a smear-ripened cheese.</title>
        <authorList>
            <consortium name="US DOE Joint Genome Institute (JGI-PGF)"/>
            <person name="Walter F."/>
            <person name="Albersmeier A."/>
            <person name="Kalinowski J."/>
            <person name="Ruckert C."/>
        </authorList>
    </citation>
    <scope>NUCLEOTIDE SEQUENCE</scope>
    <source>
        <strain evidence="1">KCTC 22164</strain>
    </source>
</reference>
<gene>
    <name evidence="1" type="ORF">GCM10007391_06480</name>
</gene>
<sequence>MSELFSYLKAQTRDAHEALEAHYPFNRMLKTRRFEKQDYVHILQVLAAFHSHVKPWLTTLAPAHYTMLHTDAVESALHSDLAQLTQAPAHEAKAFHLSLPDTPSTPRTLAAAYVWMGSSLGGKMIERWLSTSCPDLPAAYYTQMKYVSRNWPLFIQAISTCYPLSDTQLTQTANCASALFAGLRETARRISVAPGLVAD</sequence>
<keyword evidence="2" id="KW-1185">Reference proteome</keyword>